<dbReference type="PANTHER" id="PTHR44846:SF1">
    <property type="entry name" value="MANNOSYL-D-GLYCERATE TRANSPORT_METABOLISM SYSTEM REPRESSOR MNGR-RELATED"/>
    <property type="match status" value="1"/>
</dbReference>
<gene>
    <name evidence="6" type="ORF">SaccyDRAFT_1901</name>
</gene>
<dbReference type="GO" id="GO:0003677">
    <property type="term" value="F:DNA binding"/>
    <property type="evidence" value="ECO:0007669"/>
    <property type="project" value="UniProtKB-KW"/>
</dbReference>
<dbReference type="RefSeq" id="WP_005455637.1">
    <property type="nucleotide sequence ID" value="NZ_CM001440.1"/>
</dbReference>
<dbReference type="Pfam" id="PF00392">
    <property type="entry name" value="GntR"/>
    <property type="match status" value="1"/>
</dbReference>
<reference evidence="6 7" key="1">
    <citation type="submission" date="2011-11" db="EMBL/GenBank/DDBJ databases">
        <title>The Noncontiguous Finished sequence of Saccharomonospora cyanea NA-134.</title>
        <authorList>
            <consortium name="US DOE Joint Genome Institute"/>
            <person name="Lucas S."/>
            <person name="Han J."/>
            <person name="Lapidus A."/>
            <person name="Cheng J.-F."/>
            <person name="Goodwin L."/>
            <person name="Pitluck S."/>
            <person name="Peters L."/>
            <person name="Ovchinnikova G."/>
            <person name="Lu M."/>
            <person name="Detter J.C."/>
            <person name="Han C."/>
            <person name="Tapia R."/>
            <person name="Land M."/>
            <person name="Hauser L."/>
            <person name="Kyrpides N."/>
            <person name="Ivanova N."/>
            <person name="Pagani I."/>
            <person name="Brambilla E.-M."/>
            <person name="Klenk H.-P."/>
            <person name="Woyke T."/>
        </authorList>
    </citation>
    <scope>NUCLEOTIDE SEQUENCE [LARGE SCALE GENOMIC DNA]</scope>
    <source>
        <strain evidence="6 7">NA-134</strain>
    </source>
</reference>
<evidence type="ECO:0000259" key="5">
    <source>
        <dbReference type="PROSITE" id="PS50949"/>
    </source>
</evidence>
<dbReference type="GO" id="GO:0003700">
    <property type="term" value="F:DNA-binding transcription factor activity"/>
    <property type="evidence" value="ECO:0007669"/>
    <property type="project" value="InterPro"/>
</dbReference>
<dbReference type="SMART" id="SM00345">
    <property type="entry name" value="HTH_GNTR"/>
    <property type="match status" value="1"/>
</dbReference>
<dbReference type="GO" id="GO:0045892">
    <property type="term" value="P:negative regulation of DNA-templated transcription"/>
    <property type="evidence" value="ECO:0007669"/>
    <property type="project" value="TreeGrafter"/>
</dbReference>
<dbReference type="SUPFAM" id="SSF46785">
    <property type="entry name" value="Winged helix' DNA-binding domain"/>
    <property type="match status" value="1"/>
</dbReference>
<keyword evidence="1" id="KW-0805">Transcription regulation</keyword>
<protein>
    <submittedName>
        <fullName evidence="6">Transcriptional regulator</fullName>
    </submittedName>
</protein>
<dbReference type="PRINTS" id="PR00035">
    <property type="entry name" value="HTHGNTR"/>
</dbReference>
<dbReference type="OrthoDB" id="8584262at2"/>
<evidence type="ECO:0000256" key="1">
    <source>
        <dbReference type="ARBA" id="ARBA00023015"/>
    </source>
</evidence>
<evidence type="ECO:0000256" key="4">
    <source>
        <dbReference type="SAM" id="MobiDB-lite"/>
    </source>
</evidence>
<dbReference type="eggNOG" id="COG2188">
    <property type="taxonomic scope" value="Bacteria"/>
</dbReference>
<dbReference type="InterPro" id="IPR036388">
    <property type="entry name" value="WH-like_DNA-bd_sf"/>
</dbReference>
<dbReference type="PANTHER" id="PTHR44846">
    <property type="entry name" value="MANNOSYL-D-GLYCERATE TRANSPORT/METABOLISM SYSTEM REPRESSOR MNGR-RELATED"/>
    <property type="match status" value="1"/>
</dbReference>
<keyword evidence="3" id="KW-0804">Transcription</keyword>
<dbReference type="SMART" id="SM00866">
    <property type="entry name" value="UTRA"/>
    <property type="match status" value="1"/>
</dbReference>
<dbReference type="AlphaFoldDB" id="H5XJM9"/>
<feature type="domain" description="HTH gntR-type" evidence="5">
    <location>
        <begin position="20"/>
        <end position="87"/>
    </location>
</feature>
<dbReference type="SUPFAM" id="SSF64288">
    <property type="entry name" value="Chorismate lyase-like"/>
    <property type="match status" value="1"/>
</dbReference>
<name>H5XJM9_9PSEU</name>
<keyword evidence="2" id="KW-0238">DNA-binding</keyword>
<dbReference type="InterPro" id="IPR000524">
    <property type="entry name" value="Tscrpt_reg_HTH_GntR"/>
</dbReference>
<evidence type="ECO:0000313" key="7">
    <source>
        <dbReference type="Proteomes" id="UP000002791"/>
    </source>
</evidence>
<evidence type="ECO:0000256" key="3">
    <source>
        <dbReference type="ARBA" id="ARBA00023163"/>
    </source>
</evidence>
<accession>H5XJM9</accession>
<organism evidence="6 7">
    <name type="scientific">Saccharomonospora cyanea NA-134</name>
    <dbReference type="NCBI Taxonomy" id="882082"/>
    <lineage>
        <taxon>Bacteria</taxon>
        <taxon>Bacillati</taxon>
        <taxon>Actinomycetota</taxon>
        <taxon>Actinomycetes</taxon>
        <taxon>Pseudonocardiales</taxon>
        <taxon>Pseudonocardiaceae</taxon>
        <taxon>Saccharomonospora</taxon>
    </lineage>
</organism>
<dbReference type="PROSITE" id="PS50949">
    <property type="entry name" value="HTH_GNTR"/>
    <property type="match status" value="1"/>
</dbReference>
<dbReference type="Gene3D" id="3.40.1410.10">
    <property type="entry name" value="Chorismate lyase-like"/>
    <property type="match status" value="1"/>
</dbReference>
<feature type="region of interest" description="Disordered" evidence="4">
    <location>
        <begin position="250"/>
        <end position="271"/>
    </location>
</feature>
<proteinExistence type="predicted"/>
<dbReference type="HOGENOM" id="CLU_063236_8_2_11"/>
<sequence length="271" mass="29656">MGRARGGTTECADRILDGPTPKHAQLRAILRRMVEHELPAGTAIPSERELAERYGVSRLTVRTAVGRLVEEGLLHRVRGRGTFTAARRIDLSLYLMSFTADMRRRGLTPSSQVLSTNTAVPPERTRRVFGLAPGRPAHHIRRLRKADDVPLAVEDGWYHPDVVPDPRDLDLTGSVYAQLARYHGVRFDTAQQTVTAEAAEAGHAGLLGLRPGAPLLSFRRLSSIGGRVAEDMTSWYRGDRYQVTVALDATHPPNVGPTGTHTSTGVQGGHR</sequence>
<dbReference type="Gene3D" id="1.10.10.10">
    <property type="entry name" value="Winged helix-like DNA-binding domain superfamily/Winged helix DNA-binding domain"/>
    <property type="match status" value="1"/>
</dbReference>
<dbReference type="Pfam" id="PF07702">
    <property type="entry name" value="UTRA"/>
    <property type="match status" value="1"/>
</dbReference>
<dbReference type="InterPro" id="IPR036390">
    <property type="entry name" value="WH_DNA-bd_sf"/>
</dbReference>
<dbReference type="InterPro" id="IPR050679">
    <property type="entry name" value="Bact_HTH_transcr_reg"/>
</dbReference>
<dbReference type="InterPro" id="IPR028978">
    <property type="entry name" value="Chorismate_lyase_/UTRA_dom_sf"/>
</dbReference>
<evidence type="ECO:0000256" key="2">
    <source>
        <dbReference type="ARBA" id="ARBA00023125"/>
    </source>
</evidence>
<keyword evidence="7" id="KW-1185">Reference proteome</keyword>
<dbReference type="Proteomes" id="UP000002791">
    <property type="component" value="Chromosome"/>
</dbReference>
<evidence type="ECO:0000313" key="6">
    <source>
        <dbReference type="EMBL" id="EHR60795.1"/>
    </source>
</evidence>
<dbReference type="EMBL" id="CM001440">
    <property type="protein sequence ID" value="EHR60795.1"/>
    <property type="molecule type" value="Genomic_DNA"/>
</dbReference>
<dbReference type="InterPro" id="IPR011663">
    <property type="entry name" value="UTRA"/>
</dbReference>
<dbReference type="CDD" id="cd07377">
    <property type="entry name" value="WHTH_GntR"/>
    <property type="match status" value="1"/>
</dbReference>
<dbReference type="STRING" id="882082.SaccyDRAFT_1901"/>